<evidence type="ECO:0000256" key="1">
    <source>
        <dbReference type="SAM" id="MobiDB-lite"/>
    </source>
</evidence>
<feature type="region of interest" description="Disordered" evidence="1">
    <location>
        <begin position="36"/>
        <end position="60"/>
    </location>
</feature>
<keyword evidence="2" id="KW-0472">Membrane</keyword>
<comment type="caution">
    <text evidence="3">The sequence shown here is derived from an EMBL/GenBank/DDBJ whole genome shotgun (WGS) entry which is preliminary data.</text>
</comment>
<organism evidence="3">
    <name type="scientific">Caldilineaceae bacterium SB0662_bin_9</name>
    <dbReference type="NCBI Taxonomy" id="2605258"/>
    <lineage>
        <taxon>Bacteria</taxon>
        <taxon>Bacillati</taxon>
        <taxon>Chloroflexota</taxon>
        <taxon>Caldilineae</taxon>
        <taxon>Caldilineales</taxon>
        <taxon>Caldilineaceae</taxon>
    </lineage>
</organism>
<gene>
    <name evidence="3" type="ORF">F4Y08_08605</name>
</gene>
<evidence type="ECO:0000256" key="2">
    <source>
        <dbReference type="SAM" id="Phobius"/>
    </source>
</evidence>
<feature type="compositionally biased region" description="Low complexity" evidence="1">
    <location>
        <begin position="41"/>
        <end position="54"/>
    </location>
</feature>
<reference evidence="3" key="1">
    <citation type="submission" date="2019-09" db="EMBL/GenBank/DDBJ databases">
        <title>Characterisation of the sponge microbiome using genome-centric metagenomics.</title>
        <authorList>
            <person name="Engelberts J.P."/>
            <person name="Robbins S.J."/>
            <person name="De Goeij J.M."/>
            <person name="Aranda M."/>
            <person name="Bell S.C."/>
            <person name="Webster N.S."/>
        </authorList>
    </citation>
    <scope>NUCLEOTIDE SEQUENCE</scope>
    <source>
        <strain evidence="3">SB0662_bin_9</strain>
    </source>
</reference>
<dbReference type="AlphaFoldDB" id="A0A6B1DT78"/>
<feature type="transmembrane region" description="Helical" evidence="2">
    <location>
        <begin position="7"/>
        <end position="27"/>
    </location>
</feature>
<proteinExistence type="predicted"/>
<keyword evidence="2" id="KW-1133">Transmembrane helix</keyword>
<dbReference type="EMBL" id="VXPY01000059">
    <property type="protein sequence ID" value="MYD90377.1"/>
    <property type="molecule type" value="Genomic_DNA"/>
</dbReference>
<protein>
    <submittedName>
        <fullName evidence="3">Uncharacterized protein</fullName>
    </submittedName>
</protein>
<name>A0A6B1DT78_9CHLR</name>
<sequence length="248" mass="27414">MKKLRPGFAFLVIAAGVVGLFILFFLVRPAGEPVPEPEMMPTPTSAPGTEAADAGPDHADGPASFERCLNGVCEYLAQLPTSGALVRMLDESDDFNWSVPSTECLANLDTFLTDQELLVDAYEFRLLDTLSDHQGPVSYQLPATEDPVNDPVPNEGSALCTWSEDADRENITCDVAVTRIEEGLTPEVRASLLLAAMDGVRRAWYEYRQLDLPPFYHEDFMEQFEPVVSVPEPDQYTMACWVLYARSG</sequence>
<accession>A0A6B1DT78</accession>
<keyword evidence="2" id="KW-0812">Transmembrane</keyword>
<evidence type="ECO:0000313" key="3">
    <source>
        <dbReference type="EMBL" id="MYD90377.1"/>
    </source>
</evidence>